<evidence type="ECO:0000256" key="9">
    <source>
        <dbReference type="SAM" id="Phobius"/>
    </source>
</evidence>
<evidence type="ECO:0000256" key="7">
    <source>
        <dbReference type="ARBA" id="ARBA00022989"/>
    </source>
</evidence>
<reference evidence="12 13" key="1">
    <citation type="submission" date="2020-04" db="EMBL/GenBank/DDBJ databases">
        <authorList>
            <person name="Zheng R.K."/>
            <person name="Sun C.M."/>
        </authorList>
    </citation>
    <scope>NUCLEOTIDE SEQUENCE [LARGE SCALE GENOMIC DNA]</scope>
    <source>
        <strain evidence="13">zrk29</strain>
    </source>
</reference>
<dbReference type="GO" id="GO:0005886">
    <property type="term" value="C:plasma membrane"/>
    <property type="evidence" value="ECO:0007669"/>
    <property type="project" value="UniProtKB-SubCell"/>
</dbReference>
<feature type="transmembrane region" description="Helical" evidence="9">
    <location>
        <begin position="29"/>
        <end position="49"/>
    </location>
</feature>
<dbReference type="EMBL" id="CP051151">
    <property type="protein sequence ID" value="QLY40935.1"/>
    <property type="molecule type" value="Genomic_DNA"/>
</dbReference>
<evidence type="ECO:0000256" key="4">
    <source>
        <dbReference type="ARBA" id="ARBA00022692"/>
    </source>
</evidence>
<dbReference type="GO" id="GO:0015421">
    <property type="term" value="F:ABC-type oligopeptide transporter activity"/>
    <property type="evidence" value="ECO:0007669"/>
    <property type="project" value="TreeGrafter"/>
</dbReference>
<feature type="transmembrane region" description="Helical" evidence="9">
    <location>
        <begin position="69"/>
        <end position="90"/>
    </location>
</feature>
<dbReference type="PROSITE" id="PS50929">
    <property type="entry name" value="ABC_TM1F"/>
    <property type="match status" value="1"/>
</dbReference>
<evidence type="ECO:0000313" key="13">
    <source>
        <dbReference type="Proteomes" id="UP000512167"/>
    </source>
</evidence>
<dbReference type="InterPro" id="IPR039421">
    <property type="entry name" value="Type_1_exporter"/>
</dbReference>
<dbReference type="AlphaFoldDB" id="A0A7L6N7I2"/>
<comment type="similarity">
    <text evidence="2">Belongs to the ABC transporter superfamily.</text>
</comment>
<dbReference type="InterPro" id="IPR027417">
    <property type="entry name" value="P-loop_NTPase"/>
</dbReference>
<dbReference type="PROSITE" id="PS00211">
    <property type="entry name" value="ABC_TRANSPORTER_1"/>
    <property type="match status" value="1"/>
</dbReference>
<comment type="subcellular location">
    <subcellularLocation>
        <location evidence="1">Cell membrane</location>
        <topology evidence="1">Multi-pass membrane protein</topology>
    </subcellularLocation>
</comment>
<feature type="transmembrane region" description="Helical" evidence="9">
    <location>
        <begin position="263"/>
        <end position="294"/>
    </location>
</feature>
<dbReference type="InterPro" id="IPR003593">
    <property type="entry name" value="AAA+_ATPase"/>
</dbReference>
<evidence type="ECO:0000259" key="10">
    <source>
        <dbReference type="PROSITE" id="PS50893"/>
    </source>
</evidence>
<sequence>MNKDFDEIINREMTDTQIIKRLLTYVKPYLRPVIISFILVVIIVGLDLVGPYFVSIVLDELSLSDINGLKIILIVIAYLLTLSLLAFLTYKQQIMLQVTGQKIIYNIRRDVFNHMETLSISQFNRVPIGKLVTRVTTDIDRLNMLYTDVVVSVFKDILMVFGVFIFMSFLAPKLTLWLLGLVPLIFIASYVFRKFARKAYRKVRKNVSNINAFLSEHLSGMKLIQIFNREDKKYNEFKGKNNILRRAYYQEILTFSLYRPFMYMLYVLGLILILWQGTGFVIEGYISAGILFAFTQYVNRFFQPIQNLAAQFNVLQEAFTSGERIFEILDTVPEVQDENDVIELEKVKGKIEFKNVWFAYNEGEWVLKDVSFVVQPNQTMALVGATGSGKTTIISLVVRNYDIQKGQILIDDIDIKKIKISSLREKIGQMLQDVFLFSGTIESNIRLRDETITDRDVLSASKYVNADYFIQKLPDKYDELVRERGNNFSSGQRQLLSFARTIVHHPQIMILDEATANIDTETEMLIQESLKKIMNIGTMIIVAHRLSTIQHADNIIVMQKGKIIEQGNHQELLKAKGHYYQLYRLQYDKKVEE</sequence>
<organism evidence="12 13">
    <name type="scientific">Hujiaoplasma nucleasis</name>
    <dbReference type="NCBI Taxonomy" id="2725268"/>
    <lineage>
        <taxon>Bacteria</taxon>
        <taxon>Bacillati</taxon>
        <taxon>Mycoplasmatota</taxon>
        <taxon>Mollicutes</taxon>
        <taxon>Candidatus Izemoplasmatales</taxon>
        <taxon>Hujiaoplasmataceae</taxon>
        <taxon>Hujiaoplasma</taxon>
    </lineage>
</organism>
<feature type="domain" description="ABC transmembrane type-1" evidence="11">
    <location>
        <begin position="34"/>
        <end position="317"/>
    </location>
</feature>
<dbReference type="SUPFAM" id="SSF52540">
    <property type="entry name" value="P-loop containing nucleoside triphosphate hydrolases"/>
    <property type="match status" value="1"/>
</dbReference>
<feature type="transmembrane region" description="Helical" evidence="9">
    <location>
        <begin position="176"/>
        <end position="196"/>
    </location>
</feature>
<dbReference type="PANTHER" id="PTHR43394">
    <property type="entry name" value="ATP-DEPENDENT PERMEASE MDL1, MITOCHONDRIAL"/>
    <property type="match status" value="1"/>
</dbReference>
<evidence type="ECO:0000256" key="6">
    <source>
        <dbReference type="ARBA" id="ARBA00022840"/>
    </source>
</evidence>
<dbReference type="SUPFAM" id="SSF90123">
    <property type="entry name" value="ABC transporter transmembrane region"/>
    <property type="match status" value="1"/>
</dbReference>
<keyword evidence="5" id="KW-0547">Nucleotide-binding</keyword>
<evidence type="ECO:0000256" key="3">
    <source>
        <dbReference type="ARBA" id="ARBA00022448"/>
    </source>
</evidence>
<keyword evidence="8 9" id="KW-0472">Membrane</keyword>
<dbReference type="GO" id="GO:0005524">
    <property type="term" value="F:ATP binding"/>
    <property type="evidence" value="ECO:0007669"/>
    <property type="project" value="UniProtKB-KW"/>
</dbReference>
<dbReference type="Pfam" id="PF00005">
    <property type="entry name" value="ABC_tran"/>
    <property type="match status" value="1"/>
</dbReference>
<evidence type="ECO:0000256" key="5">
    <source>
        <dbReference type="ARBA" id="ARBA00022741"/>
    </source>
</evidence>
<dbReference type="SMART" id="SM00382">
    <property type="entry name" value="AAA"/>
    <property type="match status" value="1"/>
</dbReference>
<dbReference type="Pfam" id="PF00664">
    <property type="entry name" value="ABC_membrane"/>
    <property type="match status" value="1"/>
</dbReference>
<dbReference type="InterPro" id="IPR036640">
    <property type="entry name" value="ABC1_TM_sf"/>
</dbReference>
<keyword evidence="7 9" id="KW-1133">Transmembrane helix</keyword>
<feature type="domain" description="ABC transporter" evidence="10">
    <location>
        <begin position="351"/>
        <end position="585"/>
    </location>
</feature>
<feature type="transmembrane region" description="Helical" evidence="9">
    <location>
        <begin position="149"/>
        <end position="170"/>
    </location>
</feature>
<dbReference type="CDD" id="cd18544">
    <property type="entry name" value="ABC_6TM_TmrA_like"/>
    <property type="match status" value="1"/>
</dbReference>
<dbReference type="PROSITE" id="PS50893">
    <property type="entry name" value="ABC_TRANSPORTER_2"/>
    <property type="match status" value="1"/>
</dbReference>
<name>A0A7L6N7I2_9MOLU</name>
<dbReference type="InterPro" id="IPR017871">
    <property type="entry name" value="ABC_transporter-like_CS"/>
</dbReference>
<evidence type="ECO:0000256" key="1">
    <source>
        <dbReference type="ARBA" id="ARBA00004651"/>
    </source>
</evidence>
<proteinExistence type="inferred from homology"/>
<keyword evidence="13" id="KW-1185">Reference proteome</keyword>
<dbReference type="Gene3D" id="3.40.50.300">
    <property type="entry name" value="P-loop containing nucleotide triphosphate hydrolases"/>
    <property type="match status" value="1"/>
</dbReference>
<keyword evidence="3" id="KW-0813">Transport</keyword>
<evidence type="ECO:0000256" key="2">
    <source>
        <dbReference type="ARBA" id="ARBA00005417"/>
    </source>
</evidence>
<dbReference type="InterPro" id="IPR003439">
    <property type="entry name" value="ABC_transporter-like_ATP-bd"/>
</dbReference>
<keyword evidence="6 12" id="KW-0067">ATP-binding</keyword>
<dbReference type="InterPro" id="IPR011527">
    <property type="entry name" value="ABC1_TM_dom"/>
</dbReference>
<dbReference type="Gene3D" id="1.20.1560.10">
    <property type="entry name" value="ABC transporter type 1, transmembrane domain"/>
    <property type="match status" value="1"/>
</dbReference>
<keyword evidence="4 9" id="KW-0812">Transmembrane</keyword>
<gene>
    <name evidence="12" type="ORF">HF295_00590</name>
</gene>
<dbReference type="FunFam" id="3.40.50.300:FF:000287">
    <property type="entry name" value="Multidrug ABC transporter ATP-binding protein"/>
    <property type="match status" value="1"/>
</dbReference>
<dbReference type="KEGG" id="tbk:HF295_00590"/>
<protein>
    <submittedName>
        <fullName evidence="12">ABC transporter ATP-binding protein</fullName>
    </submittedName>
</protein>
<dbReference type="PANTHER" id="PTHR43394:SF1">
    <property type="entry name" value="ATP-BINDING CASSETTE SUB-FAMILY B MEMBER 10, MITOCHONDRIAL"/>
    <property type="match status" value="1"/>
</dbReference>
<evidence type="ECO:0000313" key="12">
    <source>
        <dbReference type="EMBL" id="QLY40935.1"/>
    </source>
</evidence>
<dbReference type="Proteomes" id="UP000512167">
    <property type="component" value="Chromosome"/>
</dbReference>
<dbReference type="GO" id="GO:0016887">
    <property type="term" value="F:ATP hydrolysis activity"/>
    <property type="evidence" value="ECO:0007669"/>
    <property type="project" value="InterPro"/>
</dbReference>
<evidence type="ECO:0000259" key="11">
    <source>
        <dbReference type="PROSITE" id="PS50929"/>
    </source>
</evidence>
<accession>A0A7L6N7I2</accession>
<evidence type="ECO:0000256" key="8">
    <source>
        <dbReference type="ARBA" id="ARBA00023136"/>
    </source>
</evidence>